<dbReference type="Gene3D" id="3.40.930.10">
    <property type="entry name" value="Mannitol-specific EII, Chain A"/>
    <property type="match status" value="1"/>
</dbReference>
<dbReference type="InterPro" id="IPR013011">
    <property type="entry name" value="PTS_EIIB_2"/>
</dbReference>
<evidence type="ECO:0000256" key="9">
    <source>
        <dbReference type="ARBA" id="ARBA00037387"/>
    </source>
</evidence>
<sequence>MHIDERSNQLLQELINNPEATAKSLESKMGINQRQIKYSLEKINTYLMAVYHVQIERTPKGQFIIPGEITNMFSSENSGLSYVLSENERVHILLIIILNRSQDLSLTHLTEVLDFSKNTISKVIKQAKEKLKPYQIELNYSRIEGYQFIGGEYEKRRLLFDIIQQYVKNRKDRELLEQYGEIDSEDVNVYYRKLEQCEKTLGYTFSDNMITTVAYCLAVWQNRVKQGKTVQANEMSKFDLADTKEFYTVEKVFHELRFINESELHYVTLQLMIMNVFSANSFYTSESMNTIKHALQEMLDEFERVSVIDVPHKELLVEKLYIHMKPAYYRIKYDLIDNSSLALKFDQNLTNIHRVTKLIVEPIENALNKKVPESEMVYLTIIIGGWLRQHGIDFNKKILAAVVCPNGHSVSAMIHVTLTSIFKEFLFLNPMSIREFSNYEGEVDIVFTTDKLDTDVKQFLVEPIMGEAEIRKLQSTVFNDLYGFSFSNIDMDSIMSIIEEHADIKNRMKLMDSLNKYLLEQDSTAASSNRYDTEKTLDDLLTADTIQLDDRAKTWEEAIWRAAEPLLDSRYIEKPYVDAVMENCKRNSDYIMLAGQIAIPHAKPEEGVLKLGMSLLKLKDPVEFPNGKRINLICFIAAEDKEKHINSLLQLRRLAEDEVIVKQIKKANSEEAIEGMINHFVNEVI</sequence>
<evidence type="ECO:0000259" key="14">
    <source>
        <dbReference type="PROSITE" id="PS51372"/>
    </source>
</evidence>
<dbReference type="Pfam" id="PF00874">
    <property type="entry name" value="PRD"/>
    <property type="match status" value="2"/>
</dbReference>
<comment type="subcellular location">
    <subcellularLocation>
        <location evidence="1">Cytoplasm</location>
    </subcellularLocation>
</comment>
<dbReference type="PANTHER" id="PTHR36203">
    <property type="entry name" value="ASCORBATE-SPECIFIC PTS SYSTEM EIIA COMPONENT"/>
    <property type="match status" value="1"/>
</dbReference>
<accession>A0ABW3NDL4</accession>
<comment type="caution">
    <text evidence="15">The sequence shown here is derived from an EMBL/GenBank/DDBJ whole genome shotgun (WGS) entry which is preliminary data.</text>
</comment>
<keyword evidence="3" id="KW-0963">Cytoplasm</keyword>
<evidence type="ECO:0000259" key="12">
    <source>
        <dbReference type="PROSITE" id="PS51094"/>
    </source>
</evidence>
<dbReference type="RefSeq" id="WP_379590410.1">
    <property type="nucleotide sequence ID" value="NZ_JBHTKK010000002.1"/>
</dbReference>
<dbReference type="CDD" id="cd00211">
    <property type="entry name" value="PTS_IIA_fru"/>
    <property type="match status" value="1"/>
</dbReference>
<dbReference type="InterPro" id="IPR036095">
    <property type="entry name" value="PTS_EIIB-like_sf"/>
</dbReference>
<dbReference type="InterPro" id="IPR011608">
    <property type="entry name" value="PRD"/>
</dbReference>
<evidence type="ECO:0000256" key="11">
    <source>
        <dbReference type="ARBA" id="ARBA00042072"/>
    </source>
</evidence>
<evidence type="ECO:0000256" key="3">
    <source>
        <dbReference type="ARBA" id="ARBA00022490"/>
    </source>
</evidence>
<gene>
    <name evidence="15" type="ORF">ACFQ19_02600</name>
</gene>
<dbReference type="InterPro" id="IPR036634">
    <property type="entry name" value="PRD_sf"/>
</dbReference>
<dbReference type="Proteomes" id="UP001597041">
    <property type="component" value="Unassembled WGS sequence"/>
</dbReference>
<keyword evidence="5" id="KW-0808">Transferase</keyword>
<dbReference type="PROSITE" id="PS51372">
    <property type="entry name" value="PRD_2"/>
    <property type="match status" value="2"/>
</dbReference>
<dbReference type="PANTHER" id="PTHR36203:SF1">
    <property type="entry name" value="ASCORBATE-SPECIFIC PTS SYSTEM EIIA COMPONENT"/>
    <property type="match status" value="1"/>
</dbReference>
<dbReference type="Pfam" id="PF00359">
    <property type="entry name" value="PTS_EIIA_2"/>
    <property type="match status" value="1"/>
</dbReference>
<protein>
    <recommendedName>
        <fullName evidence="10">Ascorbate-specific PTS system EIIA component</fullName>
    </recommendedName>
    <alternativeName>
        <fullName evidence="11">Ascorbate-specific phosphotransferase enzyme IIA component</fullName>
    </alternativeName>
</protein>
<dbReference type="SUPFAM" id="SSF88659">
    <property type="entry name" value="Sigma3 and sigma4 domains of RNA polymerase sigma factors"/>
    <property type="match status" value="1"/>
</dbReference>
<feature type="domain" description="PRD" evidence="14">
    <location>
        <begin position="286"/>
        <end position="393"/>
    </location>
</feature>
<dbReference type="SUPFAM" id="SSF55804">
    <property type="entry name" value="Phoshotransferase/anion transport protein"/>
    <property type="match status" value="1"/>
</dbReference>
<evidence type="ECO:0000256" key="5">
    <source>
        <dbReference type="ARBA" id="ARBA00022679"/>
    </source>
</evidence>
<dbReference type="SUPFAM" id="SSF52794">
    <property type="entry name" value="PTS system IIB component-like"/>
    <property type="match status" value="1"/>
</dbReference>
<dbReference type="EMBL" id="JBHTKK010000002">
    <property type="protein sequence ID" value="MFD1064904.1"/>
    <property type="molecule type" value="Genomic_DNA"/>
</dbReference>
<dbReference type="InterPro" id="IPR007737">
    <property type="entry name" value="Mga_HTH"/>
</dbReference>
<evidence type="ECO:0000256" key="10">
    <source>
        <dbReference type="ARBA" id="ARBA00041175"/>
    </source>
</evidence>
<feature type="domain" description="PTS EIIA type-2" evidence="12">
    <location>
        <begin position="539"/>
        <end position="680"/>
    </location>
</feature>
<keyword evidence="6" id="KW-0598">Phosphotransferase system</keyword>
<feature type="domain" description="PRD" evidence="14">
    <location>
        <begin position="181"/>
        <end position="281"/>
    </location>
</feature>
<dbReference type="InterPro" id="IPR051351">
    <property type="entry name" value="Ascorbate-PTS_EIIA_comp"/>
</dbReference>
<dbReference type="InterPro" id="IPR016152">
    <property type="entry name" value="PTrfase/Anion_transptr"/>
</dbReference>
<dbReference type="PROSITE" id="PS51094">
    <property type="entry name" value="PTS_EIIA_TYPE_2"/>
    <property type="match status" value="1"/>
</dbReference>
<keyword evidence="8" id="KW-0010">Activator</keyword>
<organism evidence="15 16">
    <name type="scientific">Oceanobacillus locisalsi</name>
    <dbReference type="NCBI Taxonomy" id="546107"/>
    <lineage>
        <taxon>Bacteria</taxon>
        <taxon>Bacillati</taxon>
        <taxon>Bacillota</taxon>
        <taxon>Bacilli</taxon>
        <taxon>Bacillales</taxon>
        <taxon>Bacillaceae</taxon>
        <taxon>Oceanobacillus</taxon>
    </lineage>
</organism>
<keyword evidence="4" id="KW-0597">Phosphoprotein</keyword>
<feature type="domain" description="PTS EIIB type-2" evidence="13">
    <location>
        <begin position="396"/>
        <end position="485"/>
    </location>
</feature>
<evidence type="ECO:0000256" key="6">
    <source>
        <dbReference type="ARBA" id="ARBA00022683"/>
    </source>
</evidence>
<evidence type="ECO:0000256" key="2">
    <source>
        <dbReference type="ARBA" id="ARBA00022448"/>
    </source>
</evidence>
<reference evidence="16" key="1">
    <citation type="journal article" date="2019" name="Int. J. Syst. Evol. Microbiol.">
        <title>The Global Catalogue of Microorganisms (GCM) 10K type strain sequencing project: providing services to taxonomists for standard genome sequencing and annotation.</title>
        <authorList>
            <consortium name="The Broad Institute Genomics Platform"/>
            <consortium name="The Broad Institute Genome Sequencing Center for Infectious Disease"/>
            <person name="Wu L."/>
            <person name="Ma J."/>
        </authorList>
    </citation>
    <scope>NUCLEOTIDE SEQUENCE [LARGE SCALE GENOMIC DNA]</scope>
    <source>
        <strain evidence="16">CCUG 56608</strain>
    </source>
</reference>
<dbReference type="InterPro" id="IPR013324">
    <property type="entry name" value="RNA_pol_sigma_r3/r4-like"/>
</dbReference>
<dbReference type="PROSITE" id="PS51099">
    <property type="entry name" value="PTS_EIIB_TYPE_2"/>
    <property type="match status" value="1"/>
</dbReference>
<evidence type="ECO:0000313" key="16">
    <source>
        <dbReference type="Proteomes" id="UP001597041"/>
    </source>
</evidence>
<keyword evidence="2" id="KW-0813">Transport</keyword>
<comment type="function">
    <text evidence="9">The phosphoenolpyruvate-dependent sugar phosphotransferase system (sugar PTS), a major carbohydrate active transport system, catalyzes the phosphorylation of incoming sugar substrates concomitantly with their translocation across the cell membrane. The enzyme II UlaABC PTS system is involved in ascorbate transport.</text>
</comment>
<evidence type="ECO:0000256" key="8">
    <source>
        <dbReference type="ARBA" id="ARBA00023159"/>
    </source>
</evidence>
<dbReference type="CDD" id="cd05568">
    <property type="entry name" value="PTS_IIB_bgl_like"/>
    <property type="match status" value="1"/>
</dbReference>
<dbReference type="Gene3D" id="1.10.1790.10">
    <property type="entry name" value="PRD domain"/>
    <property type="match status" value="1"/>
</dbReference>
<proteinExistence type="predicted"/>
<keyword evidence="16" id="KW-1185">Reference proteome</keyword>
<keyword evidence="7" id="KW-0418">Kinase</keyword>
<evidence type="ECO:0000256" key="7">
    <source>
        <dbReference type="ARBA" id="ARBA00022777"/>
    </source>
</evidence>
<evidence type="ECO:0000259" key="13">
    <source>
        <dbReference type="PROSITE" id="PS51099"/>
    </source>
</evidence>
<evidence type="ECO:0000256" key="4">
    <source>
        <dbReference type="ARBA" id="ARBA00022553"/>
    </source>
</evidence>
<name>A0ABW3NDL4_9BACI</name>
<dbReference type="Gene3D" id="3.40.50.2300">
    <property type="match status" value="1"/>
</dbReference>
<dbReference type="InterPro" id="IPR002178">
    <property type="entry name" value="PTS_EIIA_type-2_dom"/>
</dbReference>
<dbReference type="SUPFAM" id="SSF63520">
    <property type="entry name" value="PTS-regulatory domain, PRD"/>
    <property type="match status" value="2"/>
</dbReference>
<dbReference type="Pfam" id="PF05043">
    <property type="entry name" value="Mga"/>
    <property type="match status" value="1"/>
</dbReference>
<evidence type="ECO:0000256" key="1">
    <source>
        <dbReference type="ARBA" id="ARBA00004496"/>
    </source>
</evidence>
<evidence type="ECO:0000313" key="15">
    <source>
        <dbReference type="EMBL" id="MFD1064904.1"/>
    </source>
</evidence>